<dbReference type="AlphaFoldDB" id="A0A0H4T3U0"/>
<keyword evidence="4" id="KW-0694">RNA-binding</keyword>
<dbReference type="GO" id="GO:0003735">
    <property type="term" value="F:structural constituent of ribosome"/>
    <property type="evidence" value="ECO:0007669"/>
    <property type="project" value="InterPro"/>
</dbReference>
<dbReference type="PANTHER" id="PTHR12934">
    <property type="entry name" value="50S RIBOSOMAL PROTEIN L15"/>
    <property type="match status" value="1"/>
</dbReference>
<comment type="similarity">
    <text evidence="1 4">Belongs to the universal ribosomal protein uL15 family.</text>
</comment>
<reference evidence="7" key="1">
    <citation type="journal article" date="2015" name="ISME J.">
        <title>Aquifer environment selects for microbial species cohorts in sediment and groundwater.</title>
        <authorList>
            <person name="Hug L.A."/>
            <person name="Thomas B.C."/>
            <person name="Brown C.T."/>
            <person name="Frischkorn K.R."/>
            <person name="Williams K.H."/>
            <person name="Tringe S.G."/>
            <person name="Banfield J.F."/>
        </authorList>
    </citation>
    <scope>NUCLEOTIDE SEQUENCE</scope>
</reference>
<proteinExistence type="inferred from homology"/>
<feature type="region of interest" description="Disordered" evidence="5">
    <location>
        <begin position="1"/>
        <end position="46"/>
    </location>
</feature>
<keyword evidence="3 4" id="KW-0687">Ribonucleoprotein</keyword>
<dbReference type="InterPro" id="IPR021131">
    <property type="entry name" value="Ribosomal_uL15/eL18"/>
</dbReference>
<dbReference type="SUPFAM" id="SSF52080">
    <property type="entry name" value="Ribosomal proteins L15p and L18e"/>
    <property type="match status" value="1"/>
</dbReference>
<dbReference type="HAMAP" id="MF_01341">
    <property type="entry name" value="Ribosomal_uL15"/>
    <property type="match status" value="1"/>
</dbReference>
<dbReference type="GO" id="GO:0019843">
    <property type="term" value="F:rRNA binding"/>
    <property type="evidence" value="ECO:0007669"/>
    <property type="project" value="UniProtKB-UniRule"/>
</dbReference>
<dbReference type="EMBL" id="KT006964">
    <property type="protein sequence ID" value="AKQ01370.1"/>
    <property type="molecule type" value="Genomic_DNA"/>
</dbReference>
<evidence type="ECO:0000313" key="7">
    <source>
        <dbReference type="EMBL" id="AKQ01370.1"/>
    </source>
</evidence>
<dbReference type="PANTHER" id="PTHR12934:SF11">
    <property type="entry name" value="LARGE RIBOSOMAL SUBUNIT PROTEIN UL15M"/>
    <property type="match status" value="1"/>
</dbReference>
<comment type="function">
    <text evidence="4">Binds to the 23S rRNA.</text>
</comment>
<evidence type="ECO:0000256" key="3">
    <source>
        <dbReference type="ARBA" id="ARBA00023274"/>
    </source>
</evidence>
<accession>A0A0H4T3U0</accession>
<keyword evidence="4" id="KW-0699">rRNA-binding</keyword>
<feature type="domain" description="Large ribosomal subunit protein uL15/eL18" evidence="6">
    <location>
        <begin position="79"/>
        <end position="140"/>
    </location>
</feature>
<comment type="subunit">
    <text evidence="4">Part of the 50S ribosomal subunit.</text>
</comment>
<gene>
    <name evidence="4 7" type="primary">rplO</name>
</gene>
<evidence type="ECO:0000256" key="2">
    <source>
        <dbReference type="ARBA" id="ARBA00022980"/>
    </source>
</evidence>
<sequence length="153" mass="16769">MSILSTLKNTSRPKKRVQRIGRGEGSGRGKTSGKGNKGYKSRAGYKSRLGREGGQLPLFRKMPVRGFTRGRFVKERLALNFSLINALFQDGETVNAESLRKKGYAPHHLAGGIKILVKGALEKRVTIEAHSFSAAAKKKLDELSIPYKIVSAS</sequence>
<dbReference type="InterPro" id="IPR005749">
    <property type="entry name" value="Ribosomal_uL15_bac-type"/>
</dbReference>
<feature type="compositionally biased region" description="Polar residues" evidence="5">
    <location>
        <begin position="1"/>
        <end position="10"/>
    </location>
</feature>
<dbReference type="GO" id="GO:0006412">
    <property type="term" value="P:translation"/>
    <property type="evidence" value="ECO:0007669"/>
    <property type="project" value="UniProtKB-UniRule"/>
</dbReference>
<evidence type="ECO:0000256" key="1">
    <source>
        <dbReference type="ARBA" id="ARBA00007320"/>
    </source>
</evidence>
<name>A0A0H4T3U0_9BACT</name>
<dbReference type="Gene3D" id="3.100.10.10">
    <property type="match status" value="1"/>
</dbReference>
<organism evidence="7">
    <name type="scientific">uncultured Chlamydiae bacterium Rifle_16ft_4_minimus_1822</name>
    <dbReference type="NCBI Taxonomy" id="1665093"/>
    <lineage>
        <taxon>Bacteria</taxon>
        <taxon>Pseudomonadati</taxon>
        <taxon>Chlamydiota</taxon>
        <taxon>Chlamydiia</taxon>
        <taxon>environmental samples</taxon>
    </lineage>
</organism>
<dbReference type="InterPro" id="IPR030878">
    <property type="entry name" value="Ribosomal_uL15"/>
</dbReference>
<dbReference type="InterPro" id="IPR036227">
    <property type="entry name" value="Ribosomal_uL15/eL18_sf"/>
</dbReference>
<dbReference type="Pfam" id="PF00828">
    <property type="entry name" value="Ribosomal_L27A"/>
    <property type="match status" value="1"/>
</dbReference>
<keyword evidence="2 4" id="KW-0689">Ribosomal protein</keyword>
<evidence type="ECO:0000256" key="5">
    <source>
        <dbReference type="SAM" id="MobiDB-lite"/>
    </source>
</evidence>
<dbReference type="GO" id="GO:0022625">
    <property type="term" value="C:cytosolic large ribosomal subunit"/>
    <property type="evidence" value="ECO:0007669"/>
    <property type="project" value="TreeGrafter"/>
</dbReference>
<dbReference type="NCBIfam" id="TIGR01071">
    <property type="entry name" value="rplO_bact"/>
    <property type="match status" value="1"/>
</dbReference>
<evidence type="ECO:0000259" key="6">
    <source>
        <dbReference type="Pfam" id="PF00828"/>
    </source>
</evidence>
<protein>
    <recommendedName>
        <fullName evidence="4">Large ribosomal subunit protein uL15</fullName>
    </recommendedName>
</protein>
<evidence type="ECO:0000256" key="4">
    <source>
        <dbReference type="HAMAP-Rule" id="MF_01341"/>
    </source>
</evidence>